<name>A0A5B2XHR4_9PSEU</name>
<feature type="transmembrane region" description="Helical" evidence="1">
    <location>
        <begin position="315"/>
        <end position="334"/>
    </location>
</feature>
<keyword evidence="3" id="KW-1185">Reference proteome</keyword>
<feature type="transmembrane region" description="Helical" evidence="1">
    <location>
        <begin position="229"/>
        <end position="256"/>
    </location>
</feature>
<feature type="transmembrane region" description="Helical" evidence="1">
    <location>
        <begin position="46"/>
        <end position="66"/>
    </location>
</feature>
<dbReference type="Pfam" id="PF06772">
    <property type="entry name" value="LtrA"/>
    <property type="match status" value="1"/>
</dbReference>
<comment type="caution">
    <text evidence="2">The sequence shown here is derived from an EMBL/GenBank/DDBJ whole genome shotgun (WGS) entry which is preliminary data.</text>
</comment>
<dbReference type="InterPro" id="IPR010640">
    <property type="entry name" value="Low_temperature_requirement_A"/>
</dbReference>
<proteinExistence type="predicted"/>
<feature type="transmembrane region" description="Helical" evidence="1">
    <location>
        <begin position="369"/>
        <end position="387"/>
    </location>
</feature>
<keyword evidence="1" id="KW-0812">Transmembrane</keyword>
<evidence type="ECO:0000313" key="3">
    <source>
        <dbReference type="Proteomes" id="UP000323454"/>
    </source>
</evidence>
<feature type="transmembrane region" description="Helical" evidence="1">
    <location>
        <begin position="205"/>
        <end position="223"/>
    </location>
</feature>
<dbReference type="AlphaFoldDB" id="A0A5B2XHR4"/>
<gene>
    <name evidence="2" type="ORF">F0L68_14370</name>
</gene>
<dbReference type="Proteomes" id="UP000323454">
    <property type="component" value="Unassembled WGS sequence"/>
</dbReference>
<dbReference type="RefSeq" id="WP_149850023.1">
    <property type="nucleotide sequence ID" value="NZ_VUOB01000022.1"/>
</dbReference>
<feature type="transmembrane region" description="Helical" evidence="1">
    <location>
        <begin position="277"/>
        <end position="295"/>
    </location>
</feature>
<keyword evidence="1" id="KW-0472">Membrane</keyword>
<feature type="transmembrane region" description="Helical" evidence="1">
    <location>
        <begin position="346"/>
        <end position="363"/>
    </location>
</feature>
<protein>
    <submittedName>
        <fullName evidence="2">Low temperature requirement protein A</fullName>
    </submittedName>
</protein>
<accession>A0A5B2XHR4</accession>
<reference evidence="2 3" key="1">
    <citation type="submission" date="2019-09" db="EMBL/GenBank/DDBJ databases">
        <title>Goodfellowia gen. nov., a new genus of the Pseudonocardineae related to Actinoalloteichus, containing Goodfellowia coeruleoviolacea gen. nov., comb. nov. gen. nov., comb. nov.</title>
        <authorList>
            <person name="Labeda D."/>
        </authorList>
    </citation>
    <scope>NUCLEOTIDE SEQUENCE [LARGE SCALE GENOMIC DNA]</scope>
    <source>
        <strain evidence="2 3">AN110305</strain>
    </source>
</reference>
<evidence type="ECO:0000313" key="2">
    <source>
        <dbReference type="EMBL" id="KAA2262441.1"/>
    </source>
</evidence>
<keyword evidence="1" id="KW-1133">Transmembrane helix</keyword>
<feature type="transmembrane region" description="Helical" evidence="1">
    <location>
        <begin position="21"/>
        <end position="40"/>
    </location>
</feature>
<dbReference type="PANTHER" id="PTHR36840">
    <property type="entry name" value="BLL5714 PROTEIN"/>
    <property type="match status" value="1"/>
</dbReference>
<dbReference type="PANTHER" id="PTHR36840:SF1">
    <property type="entry name" value="BLL5714 PROTEIN"/>
    <property type="match status" value="1"/>
</dbReference>
<feature type="transmembrane region" description="Helical" evidence="1">
    <location>
        <begin position="78"/>
        <end position="98"/>
    </location>
</feature>
<feature type="transmembrane region" description="Helical" evidence="1">
    <location>
        <begin position="144"/>
        <end position="164"/>
    </location>
</feature>
<dbReference type="OrthoDB" id="7698234at2"/>
<feature type="transmembrane region" description="Helical" evidence="1">
    <location>
        <begin position="110"/>
        <end position="132"/>
    </location>
</feature>
<dbReference type="EMBL" id="VUOB01000022">
    <property type="protein sequence ID" value="KAA2262441.1"/>
    <property type="molecule type" value="Genomic_DNA"/>
</dbReference>
<reference evidence="2 3" key="2">
    <citation type="submission" date="2019-09" db="EMBL/GenBank/DDBJ databases">
        <authorList>
            <person name="Jin C."/>
        </authorList>
    </citation>
    <scope>NUCLEOTIDE SEQUENCE [LARGE SCALE GENOMIC DNA]</scope>
    <source>
        <strain evidence="2 3">AN110305</strain>
    </source>
</reference>
<evidence type="ECO:0000256" key="1">
    <source>
        <dbReference type="SAM" id="Phobius"/>
    </source>
</evidence>
<feature type="transmembrane region" description="Helical" evidence="1">
    <location>
        <begin position="170"/>
        <end position="193"/>
    </location>
</feature>
<sequence>MSTPRRAGLRVLNEGARVTSLELFFDLVFVFAITQVSELMAHDPRWTGVLHGMLMLALLWWCWCCYSWMGNRVQADEGLARLVLFAVTLVMLVASVTIPEAFHDLPGGLSGPVVFACCYLVVRVLHLVFYWLFSVGDAGLRRQLVRAAVPMGGGAALLFAASFVPAHQTLLWVLALAVDYGGVLAIGAAGWSVRSASHFAERHGLIIIIALGESVVSIGVGVSSQPISWPIIFGIACGLVIAGTLWWSYFDVVAPVAERVLTKARGARRSALARDSYTYLHLPMVAGIVLLSLGLKQAMSYLGGVHGASGSARLVGIPLYAMYGGVALYLVGHFGFRLRNVGSVNWARVVVTLLLVALVPVAAQLPVFGSLGLLTAVCVGWIGYEVLRYDDFRRSVRTGEHEHGESDMTDQTA</sequence>
<organism evidence="2 3">
    <name type="scientific">Solihabitans fulvus</name>
    <dbReference type="NCBI Taxonomy" id="1892852"/>
    <lineage>
        <taxon>Bacteria</taxon>
        <taxon>Bacillati</taxon>
        <taxon>Actinomycetota</taxon>
        <taxon>Actinomycetes</taxon>
        <taxon>Pseudonocardiales</taxon>
        <taxon>Pseudonocardiaceae</taxon>
        <taxon>Solihabitans</taxon>
    </lineage>
</organism>